<dbReference type="OrthoDB" id="63887at2759"/>
<dbReference type="Proteomes" id="UP000198341">
    <property type="component" value="Chromosome 3"/>
</dbReference>
<feature type="compositionally biased region" description="Acidic residues" evidence="1">
    <location>
        <begin position="242"/>
        <end position="256"/>
    </location>
</feature>
<dbReference type="AlphaFoldDB" id="K8F208"/>
<feature type="compositionally biased region" description="Basic and acidic residues" evidence="1">
    <location>
        <begin position="1"/>
        <end position="19"/>
    </location>
</feature>
<dbReference type="EMBL" id="FO082276">
    <property type="protein sequence ID" value="CCO15558.1"/>
    <property type="molecule type" value="Genomic_DNA"/>
</dbReference>
<accession>K8F208</accession>
<sequence length="605" mass="69382">MHDDDFDDENHHGSTERLCSDSNFAPRARQLRVFAERKNRTNDFLRQLRATKTPAALSSPVNSTRKKEEENKGKKCTSKWSSKAKAKVDTRRRREKKRELDESKEKKKKKKSVVENVVVVDHAVEKEVEKKIEEEKNATTMSLDDDDDDDEREPLVTRRAKEAVNMLKSNPVSPRENVERYYECIELLRERRKRAARDAFQKAKSKREERRKRKEEEKAARMAALTTAADGDCGDEGCKDEESAESSDSDEGEEDEETRKKIFEKELQYEFKTTWKDIAHESKDMMNKETQRNAIKSLELELRRAYISARLIFKHYALLTKPFDENIGAAELGSMTLNDWFAFLKDCDLIGANSVDGNNKKMLKSSAELLFIRLNWITDASGRKVKNADTTTNSDRSLVITEFCVGILRLAKALRPKKFKNEMLSETLARFMKERIIPRAKFVDVEPFRSRMRAKRVRKVLEKNETLITHVFEKYAAIGTSTSIGAAGLRTIDLNELVGLVKDMVAHVARSQPGVHVKFLVIQRCFGLSQKEVLGEDAGEIDREEFDELVGRLAEEFYDGTCFSFATTTTKTTSEVNDITTTTFTSSSLADKISWFIETHLAPVY</sequence>
<keyword evidence="3" id="KW-1185">Reference proteome</keyword>
<feature type="region of interest" description="Disordered" evidence="1">
    <location>
        <begin position="196"/>
        <end position="258"/>
    </location>
</feature>
<dbReference type="KEGG" id="bpg:Bathy03g04670"/>
<feature type="compositionally biased region" description="Basic residues" evidence="1">
    <location>
        <begin position="203"/>
        <end position="213"/>
    </location>
</feature>
<proteinExistence type="predicted"/>
<protein>
    <submittedName>
        <fullName evidence="2">Uncharacterized protein</fullName>
    </submittedName>
</protein>
<evidence type="ECO:0000313" key="2">
    <source>
        <dbReference type="EMBL" id="CCO15558.1"/>
    </source>
</evidence>
<feature type="region of interest" description="Disordered" evidence="1">
    <location>
        <begin position="1"/>
        <end position="23"/>
    </location>
</feature>
<organism evidence="2 3">
    <name type="scientific">Bathycoccus prasinos</name>
    <dbReference type="NCBI Taxonomy" id="41875"/>
    <lineage>
        <taxon>Eukaryota</taxon>
        <taxon>Viridiplantae</taxon>
        <taxon>Chlorophyta</taxon>
        <taxon>Mamiellophyceae</taxon>
        <taxon>Mamiellales</taxon>
        <taxon>Bathycoccaceae</taxon>
        <taxon>Bathycoccus</taxon>
    </lineage>
</organism>
<feature type="compositionally biased region" description="Acidic residues" evidence="1">
    <location>
        <begin position="143"/>
        <end position="152"/>
    </location>
</feature>
<feature type="compositionally biased region" description="Basic residues" evidence="1">
    <location>
        <begin position="74"/>
        <end position="96"/>
    </location>
</feature>
<reference evidence="2 3" key="1">
    <citation type="submission" date="2011-10" db="EMBL/GenBank/DDBJ databases">
        <authorList>
            <person name="Genoscope - CEA"/>
        </authorList>
    </citation>
    <scope>NUCLEOTIDE SEQUENCE [LARGE SCALE GENOMIC DNA]</scope>
    <source>
        <strain evidence="2 3">RCC 1105</strain>
    </source>
</reference>
<evidence type="ECO:0000256" key="1">
    <source>
        <dbReference type="SAM" id="MobiDB-lite"/>
    </source>
</evidence>
<name>K8F208_9CHLO</name>
<feature type="region of interest" description="Disordered" evidence="1">
    <location>
        <begin position="130"/>
        <end position="155"/>
    </location>
</feature>
<feature type="region of interest" description="Disordered" evidence="1">
    <location>
        <begin position="44"/>
        <end position="114"/>
    </location>
</feature>
<gene>
    <name evidence="2" type="ORF">Bathy03g04670</name>
</gene>
<feature type="compositionally biased region" description="Low complexity" evidence="1">
    <location>
        <begin position="221"/>
        <end position="231"/>
    </location>
</feature>
<dbReference type="GeneID" id="19017004"/>
<evidence type="ECO:0000313" key="3">
    <source>
        <dbReference type="Proteomes" id="UP000198341"/>
    </source>
</evidence>
<dbReference type="RefSeq" id="XP_007514121.1">
    <property type="nucleotide sequence ID" value="XM_007514059.1"/>
</dbReference>